<evidence type="ECO:0000313" key="3">
    <source>
        <dbReference type="Proteomes" id="UP000256328"/>
    </source>
</evidence>
<accession>A0A3D8SBB0</accession>
<reference evidence="2 3" key="1">
    <citation type="journal article" date="2018" name="IMA Fungus">
        <title>IMA Genome-F 9: Draft genome sequence of Annulohypoxylon stygium, Aspergillus mulundensis, Berkeleyomyces basicola (syn. Thielaviopsis basicola), Ceratocystis smalleyi, two Cercospora beticola strains, Coleophoma cylindrospora, Fusarium fracticaudum, Phialophora cf. hyalina, and Morchella septimelata.</title>
        <authorList>
            <person name="Wingfield B.D."/>
            <person name="Bills G.F."/>
            <person name="Dong Y."/>
            <person name="Huang W."/>
            <person name="Nel W.J."/>
            <person name="Swalarsk-Parry B.S."/>
            <person name="Vaghefi N."/>
            <person name="Wilken P.M."/>
            <person name="An Z."/>
            <person name="de Beer Z.W."/>
            <person name="De Vos L."/>
            <person name="Chen L."/>
            <person name="Duong T.A."/>
            <person name="Gao Y."/>
            <person name="Hammerbacher A."/>
            <person name="Kikkert J.R."/>
            <person name="Li Y."/>
            <person name="Li H."/>
            <person name="Li K."/>
            <person name="Li Q."/>
            <person name="Liu X."/>
            <person name="Ma X."/>
            <person name="Naidoo K."/>
            <person name="Pethybridge S.J."/>
            <person name="Sun J."/>
            <person name="Steenkamp E.T."/>
            <person name="van der Nest M.A."/>
            <person name="van Wyk S."/>
            <person name="Wingfield M.J."/>
            <person name="Xiong C."/>
            <person name="Yue Q."/>
            <person name="Zhang X."/>
        </authorList>
    </citation>
    <scope>NUCLEOTIDE SEQUENCE [LARGE SCALE GENOMIC DNA]</scope>
    <source>
        <strain evidence="2 3">BP5796</strain>
    </source>
</reference>
<dbReference type="Proteomes" id="UP000256328">
    <property type="component" value="Unassembled WGS sequence"/>
</dbReference>
<evidence type="ECO:0000313" key="2">
    <source>
        <dbReference type="EMBL" id="RDW83048.1"/>
    </source>
</evidence>
<organism evidence="2 3">
    <name type="scientific">Coleophoma crateriformis</name>
    <dbReference type="NCBI Taxonomy" id="565419"/>
    <lineage>
        <taxon>Eukaryota</taxon>
        <taxon>Fungi</taxon>
        <taxon>Dikarya</taxon>
        <taxon>Ascomycota</taxon>
        <taxon>Pezizomycotina</taxon>
        <taxon>Leotiomycetes</taxon>
        <taxon>Helotiales</taxon>
        <taxon>Dermateaceae</taxon>
        <taxon>Coleophoma</taxon>
    </lineage>
</organism>
<evidence type="ECO:0000256" key="1">
    <source>
        <dbReference type="SAM" id="MobiDB-lite"/>
    </source>
</evidence>
<dbReference type="OrthoDB" id="3600013at2759"/>
<gene>
    <name evidence="2" type="ORF">BP5796_04539</name>
</gene>
<dbReference type="EMBL" id="PDLN01000006">
    <property type="protein sequence ID" value="RDW83048.1"/>
    <property type="molecule type" value="Genomic_DNA"/>
</dbReference>
<comment type="caution">
    <text evidence="2">The sequence shown here is derived from an EMBL/GenBank/DDBJ whole genome shotgun (WGS) entry which is preliminary data.</text>
</comment>
<dbReference type="AlphaFoldDB" id="A0A3D8SBB0"/>
<protein>
    <submittedName>
        <fullName evidence="2">Uncharacterized protein</fullName>
    </submittedName>
</protein>
<sequence>MASFDFEVYNSAMKHLGFGYGLVQPEPSEKLHPGQCGYIDEGGRWRPLVDLTDNKTLEANGYTPMDPIQACAPEYPSWDPIFTSDMNVDECELDLEASSLVAAGLPIDASALVKYSTTTDLGAILMCDEIICYNCYDHKDPFRNWVKENALKLVSEHPCLKKSGVYIATSTYSSSSIHINVWQDPKKEISLGFKAGVTGIGMVGPKGTWIRGSKAHGWKHYTEGGQKVMFFGGVKVRFPWWKMLSKNKTEEEPQGNWRGEGNVFYVETDTEILEAQEEILGESPDDEREQDDEEEM</sequence>
<proteinExistence type="predicted"/>
<feature type="region of interest" description="Disordered" evidence="1">
    <location>
        <begin position="275"/>
        <end position="296"/>
    </location>
</feature>
<keyword evidence="3" id="KW-1185">Reference proteome</keyword>
<name>A0A3D8SBB0_9HELO</name>